<dbReference type="EMBL" id="CP088295">
    <property type="protein sequence ID" value="UUY06015.1"/>
    <property type="molecule type" value="Genomic_DNA"/>
</dbReference>
<dbReference type="Gene3D" id="3.40.50.300">
    <property type="entry name" value="P-loop containing nucleotide triphosphate hydrolases"/>
    <property type="match status" value="1"/>
</dbReference>
<feature type="domain" description="Orc1-like AAA ATPase" evidence="1">
    <location>
        <begin position="9"/>
        <end position="77"/>
    </location>
</feature>
<reference evidence="3" key="1">
    <citation type="submission" date="2021-11" db="EMBL/GenBank/DDBJ databases">
        <title>Cultivation dependent microbiological survey of springs from the worlds oldest radium mine currently devoted to the extraction of radon-saturated water.</title>
        <authorList>
            <person name="Kapinusova G."/>
            <person name="Smrhova T."/>
            <person name="Strejcek M."/>
            <person name="Suman J."/>
            <person name="Jani K."/>
            <person name="Pajer P."/>
            <person name="Uhlik O."/>
        </authorList>
    </citation>
    <scope>NUCLEOTIDE SEQUENCE [LARGE SCALE GENOMIC DNA]</scope>
    <source>
        <strain evidence="3">J379</strain>
    </source>
</reference>
<evidence type="ECO:0000313" key="3">
    <source>
        <dbReference type="Proteomes" id="UP001058860"/>
    </source>
</evidence>
<name>A0ABY5PNC6_9ACTN</name>
<dbReference type="CDD" id="cd00009">
    <property type="entry name" value="AAA"/>
    <property type="match status" value="1"/>
</dbReference>
<dbReference type="GO" id="GO:0005524">
    <property type="term" value="F:ATP binding"/>
    <property type="evidence" value="ECO:0007669"/>
    <property type="project" value="UniProtKB-KW"/>
</dbReference>
<dbReference type="SUPFAM" id="SSF52540">
    <property type="entry name" value="P-loop containing nucleoside triphosphate hydrolases"/>
    <property type="match status" value="1"/>
</dbReference>
<dbReference type="Pfam" id="PF13191">
    <property type="entry name" value="AAA_16"/>
    <property type="match status" value="1"/>
</dbReference>
<keyword evidence="2" id="KW-0547">Nucleotide-binding</keyword>
<accession>A0ABY5PNC6</accession>
<keyword evidence="2" id="KW-0067">ATP-binding</keyword>
<protein>
    <submittedName>
        <fullName evidence="2">ATP-binding protein</fullName>
    </submittedName>
</protein>
<gene>
    <name evidence="2" type="ORF">LRS13_11020</name>
</gene>
<organism evidence="2 3">
    <name type="scientific">Svornostia abyssi</name>
    <dbReference type="NCBI Taxonomy" id="2898438"/>
    <lineage>
        <taxon>Bacteria</taxon>
        <taxon>Bacillati</taxon>
        <taxon>Actinomycetota</taxon>
        <taxon>Thermoleophilia</taxon>
        <taxon>Solirubrobacterales</taxon>
        <taxon>Baekduiaceae</taxon>
        <taxon>Svornostia</taxon>
    </lineage>
</organism>
<dbReference type="InterPro" id="IPR027417">
    <property type="entry name" value="P-loop_NTPase"/>
</dbReference>
<dbReference type="RefSeq" id="WP_353866447.1">
    <property type="nucleotide sequence ID" value="NZ_CP088295.1"/>
</dbReference>
<dbReference type="InterPro" id="IPR041664">
    <property type="entry name" value="AAA_16"/>
</dbReference>
<keyword evidence="3" id="KW-1185">Reference proteome</keyword>
<sequence length="150" mass="15943">MTTPTTTDQLIGRARELERVTDALAAGRPVLIIGEPGIGKTALARAGAQALVPPRIWEGGGIATLDWMSYLPFRRALGLPLPDGDASVVADFLADQAEDGLFIVDDLQWVDHDTVTATLLLAERAPGSPRHVLYLTVTTCGCASPPPDSW</sequence>
<evidence type="ECO:0000313" key="2">
    <source>
        <dbReference type="EMBL" id="UUY06015.1"/>
    </source>
</evidence>
<dbReference type="Proteomes" id="UP001058860">
    <property type="component" value="Chromosome"/>
</dbReference>
<evidence type="ECO:0000259" key="1">
    <source>
        <dbReference type="Pfam" id="PF13191"/>
    </source>
</evidence>
<proteinExistence type="predicted"/>